<sequence length="86" mass="9693">MAKIGKAETPLEGGKGREKWCHGGQPVFSRQNDNSGRRRRDESNWRKEGPDTAQREEPKNGTRRGTRNAKWQEGIGCTGTNETTHN</sequence>
<protein>
    <submittedName>
        <fullName evidence="2">Uncharacterized protein</fullName>
    </submittedName>
</protein>
<name>A0AAW1A1V7_9HYME</name>
<feature type="compositionally biased region" description="Basic and acidic residues" evidence="1">
    <location>
        <begin position="35"/>
        <end position="60"/>
    </location>
</feature>
<dbReference type="EMBL" id="JAWNGG020000069">
    <property type="protein sequence ID" value="KAK9304010.1"/>
    <property type="molecule type" value="Genomic_DNA"/>
</dbReference>
<feature type="region of interest" description="Disordered" evidence="1">
    <location>
        <begin position="1"/>
        <end position="86"/>
    </location>
</feature>
<evidence type="ECO:0000256" key="1">
    <source>
        <dbReference type="SAM" id="MobiDB-lite"/>
    </source>
</evidence>
<gene>
    <name evidence="2" type="ORF">QLX08_004503</name>
</gene>
<dbReference type="AlphaFoldDB" id="A0AAW1A1V7"/>
<keyword evidence="3" id="KW-1185">Reference proteome</keyword>
<reference evidence="2 3" key="1">
    <citation type="submission" date="2024-05" db="EMBL/GenBank/DDBJ databases">
        <title>The nuclear and mitochondrial genome assemblies of Tetragonisca angustula (Apidae: Meliponini), a tiny yet remarkable pollinator in the Neotropics.</title>
        <authorList>
            <person name="Ferrari R."/>
            <person name="Ricardo P.C."/>
            <person name="Dias F.C."/>
            <person name="Araujo N.S."/>
            <person name="Soares D.O."/>
            <person name="Zhou Q.-S."/>
            <person name="Zhu C.-D."/>
            <person name="Coutinho L."/>
            <person name="Airas M.C."/>
            <person name="Batista T.M."/>
        </authorList>
    </citation>
    <scope>NUCLEOTIDE SEQUENCE [LARGE SCALE GENOMIC DNA]</scope>
    <source>
        <strain evidence="2">ASF017062</strain>
        <tissue evidence="2">Abdomen</tissue>
    </source>
</reference>
<proteinExistence type="predicted"/>
<dbReference type="Proteomes" id="UP001432146">
    <property type="component" value="Unassembled WGS sequence"/>
</dbReference>
<evidence type="ECO:0000313" key="2">
    <source>
        <dbReference type="EMBL" id="KAK9304010.1"/>
    </source>
</evidence>
<evidence type="ECO:0000313" key="3">
    <source>
        <dbReference type="Proteomes" id="UP001432146"/>
    </source>
</evidence>
<accession>A0AAW1A1V7</accession>
<comment type="caution">
    <text evidence="2">The sequence shown here is derived from an EMBL/GenBank/DDBJ whole genome shotgun (WGS) entry which is preliminary data.</text>
</comment>
<organism evidence="2 3">
    <name type="scientific">Tetragonisca angustula</name>
    <dbReference type="NCBI Taxonomy" id="166442"/>
    <lineage>
        <taxon>Eukaryota</taxon>
        <taxon>Metazoa</taxon>
        <taxon>Ecdysozoa</taxon>
        <taxon>Arthropoda</taxon>
        <taxon>Hexapoda</taxon>
        <taxon>Insecta</taxon>
        <taxon>Pterygota</taxon>
        <taxon>Neoptera</taxon>
        <taxon>Endopterygota</taxon>
        <taxon>Hymenoptera</taxon>
        <taxon>Apocrita</taxon>
        <taxon>Aculeata</taxon>
        <taxon>Apoidea</taxon>
        <taxon>Anthophila</taxon>
        <taxon>Apidae</taxon>
        <taxon>Tetragonisca</taxon>
    </lineage>
</organism>